<dbReference type="InterPro" id="IPR011993">
    <property type="entry name" value="PH-like_dom_sf"/>
</dbReference>
<name>A0A024TQS0_9STRA</name>
<dbReference type="PANTHER" id="PTHR24349">
    <property type="entry name" value="SERINE/THREONINE-PROTEIN KINASE"/>
    <property type="match status" value="1"/>
</dbReference>
<dbReference type="STRING" id="157072.A0A024TQS0"/>
<organism evidence="9">
    <name type="scientific">Aphanomyces invadans</name>
    <dbReference type="NCBI Taxonomy" id="157072"/>
    <lineage>
        <taxon>Eukaryota</taxon>
        <taxon>Sar</taxon>
        <taxon>Stramenopiles</taxon>
        <taxon>Oomycota</taxon>
        <taxon>Saprolegniomycetes</taxon>
        <taxon>Saprolegniales</taxon>
        <taxon>Verrucalvaceae</taxon>
        <taxon>Aphanomyces</taxon>
    </lineage>
</organism>
<keyword evidence="3 6" id="KW-0547">Nucleotide-binding</keyword>
<dbReference type="VEuPathDB" id="FungiDB:H310_10213"/>
<dbReference type="PROSITE" id="PS00108">
    <property type="entry name" value="PROTEIN_KINASE_ST"/>
    <property type="match status" value="1"/>
</dbReference>
<dbReference type="GO" id="GO:0004674">
    <property type="term" value="F:protein serine/threonine kinase activity"/>
    <property type="evidence" value="ECO:0007669"/>
    <property type="project" value="UniProtKB-KW"/>
</dbReference>
<dbReference type="GeneID" id="20087263"/>
<evidence type="ECO:0000256" key="5">
    <source>
        <dbReference type="ARBA" id="ARBA00022840"/>
    </source>
</evidence>
<dbReference type="InterPro" id="IPR001849">
    <property type="entry name" value="PH_domain"/>
</dbReference>
<evidence type="ECO:0000259" key="8">
    <source>
        <dbReference type="PROSITE" id="PS50011"/>
    </source>
</evidence>
<keyword evidence="1 7" id="KW-0723">Serine/threonine-protein kinase</keyword>
<feature type="domain" description="Protein kinase" evidence="8">
    <location>
        <begin position="197"/>
        <end position="484"/>
    </location>
</feature>
<protein>
    <submittedName>
        <fullName evidence="9">CAMK/CAMK1 protein kinase</fullName>
    </submittedName>
</protein>
<dbReference type="InterPro" id="IPR011009">
    <property type="entry name" value="Kinase-like_dom_sf"/>
</dbReference>
<evidence type="ECO:0000256" key="4">
    <source>
        <dbReference type="ARBA" id="ARBA00022777"/>
    </source>
</evidence>
<dbReference type="OrthoDB" id="68483at2759"/>
<dbReference type="PROSITE" id="PS50011">
    <property type="entry name" value="PROTEIN_KINASE_DOM"/>
    <property type="match status" value="1"/>
</dbReference>
<dbReference type="GO" id="GO:0005524">
    <property type="term" value="F:ATP binding"/>
    <property type="evidence" value="ECO:0007669"/>
    <property type="project" value="UniProtKB-UniRule"/>
</dbReference>
<proteinExistence type="inferred from homology"/>
<dbReference type="InterPro" id="IPR008271">
    <property type="entry name" value="Ser/Thr_kinase_AS"/>
</dbReference>
<dbReference type="PROSITE" id="PS00107">
    <property type="entry name" value="PROTEIN_KINASE_ATP"/>
    <property type="match status" value="1"/>
</dbReference>
<sequence length="486" mass="53348">MFMSNSIVELKGLTVSSYSSVSYALSEMSASYMVESTATLVVPLPSTFDKLVTASSIKLPRKQGVLQIPTTASRWMPWRKKAVTWVDCWVTFNGRELSWFKATGHGLYKSTPVCSLDLSTSMRVQFHDLTAEMFAIVEVGCSNHSTTHRTLGRRKSSSSDGTTKTRHVFTAASAADKLSWLQVLSEALHIQDWFAGFQVGPLLGQGGSSQVHLLTDTASESTFALKSIETHNRPGNAELASNEIEILQLLATCGSKSWVGAHTTKLYKTVEDHTGRIGLVMAYHRGGNLSDRIAQGGLLALRNCMAREEAAKRLAHTLLSTMHELHTLGVLHLDIKPANILFHDTNDDVGKMILADFGFAHRIALHDPDDDAPPTTRGTVGYMAPELVEYQFGRNTLDGSPPLTPAADVFSAGVVLFEFLVGFAPFHSSQSDKVIERMLRGHMVRPQAQWGLVSAEGQRFLLAMLARTPSHRPTVADLLSQPWLHH</sequence>
<keyword evidence="5 6" id="KW-0067">ATP-binding</keyword>
<comment type="similarity">
    <text evidence="7">Belongs to the protein kinase superfamily.</text>
</comment>
<evidence type="ECO:0000313" key="9">
    <source>
        <dbReference type="EMBL" id="ETV96480.1"/>
    </source>
</evidence>
<gene>
    <name evidence="9" type="ORF">H310_10213</name>
</gene>
<dbReference type="eggNOG" id="KOG0032">
    <property type="taxonomic scope" value="Eukaryota"/>
</dbReference>
<dbReference type="Pfam" id="PF00069">
    <property type="entry name" value="Pkinase"/>
    <property type="match status" value="1"/>
</dbReference>
<dbReference type="SUPFAM" id="SSF56112">
    <property type="entry name" value="Protein kinase-like (PK-like)"/>
    <property type="match status" value="1"/>
</dbReference>
<dbReference type="SMART" id="SM00233">
    <property type="entry name" value="PH"/>
    <property type="match status" value="1"/>
</dbReference>
<dbReference type="SUPFAM" id="SSF50729">
    <property type="entry name" value="PH domain-like"/>
    <property type="match status" value="1"/>
</dbReference>
<reference evidence="9" key="1">
    <citation type="submission" date="2013-12" db="EMBL/GenBank/DDBJ databases">
        <title>The Genome Sequence of Aphanomyces invadans NJM9701.</title>
        <authorList>
            <consortium name="The Broad Institute Genomics Platform"/>
            <person name="Russ C."/>
            <person name="Tyler B."/>
            <person name="van West P."/>
            <person name="Dieguez-Uribeondo J."/>
            <person name="Young S.K."/>
            <person name="Zeng Q."/>
            <person name="Gargeya S."/>
            <person name="Fitzgerald M."/>
            <person name="Abouelleil A."/>
            <person name="Alvarado L."/>
            <person name="Chapman S.B."/>
            <person name="Gainer-Dewar J."/>
            <person name="Goldberg J."/>
            <person name="Griggs A."/>
            <person name="Gujja S."/>
            <person name="Hansen M."/>
            <person name="Howarth C."/>
            <person name="Imamovic A."/>
            <person name="Ireland A."/>
            <person name="Larimer J."/>
            <person name="McCowan C."/>
            <person name="Murphy C."/>
            <person name="Pearson M."/>
            <person name="Poon T.W."/>
            <person name="Priest M."/>
            <person name="Roberts A."/>
            <person name="Saif S."/>
            <person name="Shea T."/>
            <person name="Sykes S."/>
            <person name="Wortman J."/>
            <person name="Nusbaum C."/>
            <person name="Birren B."/>
        </authorList>
    </citation>
    <scope>NUCLEOTIDE SEQUENCE [LARGE SCALE GENOMIC DNA]</scope>
    <source>
        <strain evidence="9">NJM9701</strain>
    </source>
</reference>
<accession>A0A024TQS0</accession>
<keyword evidence="4 9" id="KW-0418">Kinase</keyword>
<dbReference type="InterPro" id="IPR050205">
    <property type="entry name" value="CDPK_Ser/Thr_kinases"/>
</dbReference>
<keyword evidence="2" id="KW-0808">Transferase</keyword>
<dbReference type="InterPro" id="IPR000719">
    <property type="entry name" value="Prot_kinase_dom"/>
</dbReference>
<feature type="binding site" evidence="6">
    <location>
        <position position="226"/>
    </location>
    <ligand>
        <name>ATP</name>
        <dbReference type="ChEBI" id="CHEBI:30616"/>
    </ligand>
</feature>
<evidence type="ECO:0000256" key="2">
    <source>
        <dbReference type="ARBA" id="ARBA00022679"/>
    </source>
</evidence>
<dbReference type="Pfam" id="PF00169">
    <property type="entry name" value="PH"/>
    <property type="match status" value="1"/>
</dbReference>
<dbReference type="AlphaFoldDB" id="A0A024TQS0"/>
<evidence type="ECO:0000256" key="1">
    <source>
        <dbReference type="ARBA" id="ARBA00022527"/>
    </source>
</evidence>
<dbReference type="Gene3D" id="2.30.29.30">
    <property type="entry name" value="Pleckstrin-homology domain (PH domain)/Phosphotyrosine-binding domain (PTB)"/>
    <property type="match status" value="1"/>
</dbReference>
<dbReference type="SMART" id="SM00220">
    <property type="entry name" value="S_TKc"/>
    <property type="match status" value="1"/>
</dbReference>
<evidence type="ECO:0000256" key="7">
    <source>
        <dbReference type="RuleBase" id="RU000304"/>
    </source>
</evidence>
<evidence type="ECO:0000256" key="3">
    <source>
        <dbReference type="ARBA" id="ARBA00022741"/>
    </source>
</evidence>
<evidence type="ECO:0000256" key="6">
    <source>
        <dbReference type="PROSITE-ProRule" id="PRU10141"/>
    </source>
</evidence>
<dbReference type="RefSeq" id="XP_008874743.1">
    <property type="nucleotide sequence ID" value="XM_008876521.1"/>
</dbReference>
<dbReference type="Gene3D" id="1.10.510.10">
    <property type="entry name" value="Transferase(Phosphotransferase) domain 1"/>
    <property type="match status" value="1"/>
</dbReference>
<dbReference type="InterPro" id="IPR017441">
    <property type="entry name" value="Protein_kinase_ATP_BS"/>
</dbReference>
<dbReference type="EMBL" id="KI913976">
    <property type="protein sequence ID" value="ETV96480.1"/>
    <property type="molecule type" value="Genomic_DNA"/>
</dbReference>